<evidence type="ECO:0000313" key="1">
    <source>
        <dbReference type="EMBL" id="OTP66458.1"/>
    </source>
</evidence>
<dbReference type="Proteomes" id="UP000194546">
    <property type="component" value="Unassembled WGS sequence"/>
</dbReference>
<gene>
    <name evidence="1" type="ORF">PAMC26510_34585</name>
</gene>
<comment type="caution">
    <text evidence="1">The sequence shown here is derived from an EMBL/GenBank/DDBJ whole genome shotgun (WGS) entry which is preliminary data.</text>
</comment>
<proteinExistence type="predicted"/>
<reference evidence="1 2" key="1">
    <citation type="submission" date="2017-03" db="EMBL/GenBank/DDBJ databases">
        <title>Genome analysis of strain PAMC 26510.</title>
        <authorList>
            <person name="Oh H.-M."/>
            <person name="Yang J.-A."/>
        </authorList>
    </citation>
    <scope>NUCLEOTIDE SEQUENCE [LARGE SCALE GENOMIC DNA]</scope>
    <source>
        <strain evidence="1 2">PAMC 26510</strain>
    </source>
</reference>
<accession>A0A242M5J3</accession>
<name>A0A242M5J3_CABSO</name>
<sequence>MVRNSTRPGIFN</sequence>
<protein>
    <submittedName>
        <fullName evidence="1">Translation initiation inhibitor</fullName>
    </submittedName>
</protein>
<evidence type="ECO:0000313" key="2">
    <source>
        <dbReference type="Proteomes" id="UP000194546"/>
    </source>
</evidence>
<organism evidence="1 2">
    <name type="scientific">Caballeronia sordidicola</name>
    <name type="common">Burkholderia sordidicola</name>
    <dbReference type="NCBI Taxonomy" id="196367"/>
    <lineage>
        <taxon>Bacteria</taxon>
        <taxon>Pseudomonadati</taxon>
        <taxon>Pseudomonadota</taxon>
        <taxon>Betaproteobacteria</taxon>
        <taxon>Burkholderiales</taxon>
        <taxon>Burkholderiaceae</taxon>
        <taxon>Caballeronia</taxon>
    </lineage>
</organism>
<dbReference type="EMBL" id="NBTY01000200">
    <property type="protein sequence ID" value="OTP66458.1"/>
    <property type="molecule type" value="Genomic_DNA"/>
</dbReference>